<proteinExistence type="predicted"/>
<reference evidence="1 2" key="1">
    <citation type="submission" date="2020-10" db="EMBL/GenBank/DDBJ databases">
        <title>Plant Genome Project.</title>
        <authorList>
            <person name="Zhang R.-G."/>
        </authorList>
    </citation>
    <scope>NUCLEOTIDE SEQUENCE [LARGE SCALE GENOMIC DNA]</scope>
    <source>
        <strain evidence="1">FAFU-HL-1</strain>
        <tissue evidence="1">Leaf</tissue>
    </source>
</reference>
<organism evidence="1 2">
    <name type="scientific">Salix dunnii</name>
    <dbReference type="NCBI Taxonomy" id="1413687"/>
    <lineage>
        <taxon>Eukaryota</taxon>
        <taxon>Viridiplantae</taxon>
        <taxon>Streptophyta</taxon>
        <taxon>Embryophyta</taxon>
        <taxon>Tracheophyta</taxon>
        <taxon>Spermatophyta</taxon>
        <taxon>Magnoliopsida</taxon>
        <taxon>eudicotyledons</taxon>
        <taxon>Gunneridae</taxon>
        <taxon>Pentapetalae</taxon>
        <taxon>rosids</taxon>
        <taxon>fabids</taxon>
        <taxon>Malpighiales</taxon>
        <taxon>Salicaceae</taxon>
        <taxon>Saliceae</taxon>
        <taxon>Salix</taxon>
    </lineage>
</organism>
<sequence>MDSVKFFSNCNLFKPNVRSLLCEDTLNERALLIAIAAVIKGKNLHLVGGILSPSPPSMAHDFGNSLISPLAISVFQSDAGFASSDFLWSYEGHLLVTIGKEGDSSRIQFLVQADAVRANKEGPSPPSMAHDFGNSLISPLAISVFQSDAGFASSDFLWSYEGHLLVTIGKEGDSSRIQFLVQADAVRANKEDPKYTLEHHVRVSPAMQCFSQFKHICLRTGSLDFKIPQWTLPARPDYTIRSSSENHKSQELI</sequence>
<gene>
    <name evidence="1" type="ORF">SADUNF_Sadunf17G0112700</name>
</gene>
<dbReference type="EMBL" id="JADGMS010000017">
    <property type="protein sequence ID" value="KAF9664020.1"/>
    <property type="molecule type" value="Genomic_DNA"/>
</dbReference>
<keyword evidence="2" id="KW-1185">Reference proteome</keyword>
<name>A0A835J5Z9_9ROSI</name>
<comment type="caution">
    <text evidence="1">The sequence shown here is derived from an EMBL/GenBank/DDBJ whole genome shotgun (WGS) entry which is preliminary data.</text>
</comment>
<accession>A0A835J5Z9</accession>
<dbReference type="Proteomes" id="UP000657918">
    <property type="component" value="Unassembled WGS sequence"/>
</dbReference>
<evidence type="ECO:0000313" key="1">
    <source>
        <dbReference type="EMBL" id="KAF9664020.1"/>
    </source>
</evidence>
<protein>
    <submittedName>
        <fullName evidence="1">Uncharacterized protein</fullName>
    </submittedName>
</protein>
<dbReference type="AlphaFoldDB" id="A0A835J5Z9"/>
<evidence type="ECO:0000313" key="2">
    <source>
        <dbReference type="Proteomes" id="UP000657918"/>
    </source>
</evidence>